<dbReference type="GeneID" id="41600952"/>
<reference evidence="2 3" key="2">
    <citation type="journal article" date="2016" name="ISME J.">
        <title>Physiological and genomic characterization of two novel marine thaumarchaeal strains indicates niche differentiation.</title>
        <authorList>
            <person name="Bayer B."/>
            <person name="Vojvoda J."/>
            <person name="Offre P."/>
            <person name="Alves R.J."/>
            <person name="Elisabeth N.H."/>
            <person name="Garcia J.A."/>
            <person name="Volland J.M."/>
            <person name="Srivastava A."/>
            <person name="Schleper C."/>
            <person name="Herndl G.J."/>
        </authorList>
    </citation>
    <scope>NUCLEOTIDE SEQUENCE [LARGE SCALE GENOMIC DNA]</scope>
    <source>
        <strain evidence="2 3">D3C</strain>
    </source>
</reference>
<keyword evidence="1" id="KW-0175">Coiled coil</keyword>
<reference evidence="2 3" key="3">
    <citation type="journal article" date="2019" name="Int. J. Syst. Evol. Microbiol.">
        <title>Nitrosopumilus adriaticus sp. nov. and Nitrosopumilus piranensis sp. nov., two ammonia-oxidizing archaea from the Adriatic Sea and members of the class Nitrososphaeria.</title>
        <authorList>
            <person name="Bayer B."/>
            <person name="Vojvoda J."/>
            <person name="Reinthaler T."/>
            <person name="Reyes C."/>
            <person name="Pinto M."/>
            <person name="Herndl G.J."/>
        </authorList>
    </citation>
    <scope>NUCLEOTIDE SEQUENCE [LARGE SCALE GENOMIC DNA]</scope>
    <source>
        <strain evidence="2 3">D3C</strain>
    </source>
</reference>
<dbReference type="EMBL" id="CP010868">
    <property type="protein sequence ID" value="AJM93075.1"/>
    <property type="molecule type" value="Genomic_DNA"/>
</dbReference>
<evidence type="ECO:0000256" key="1">
    <source>
        <dbReference type="SAM" id="Coils"/>
    </source>
</evidence>
<accession>A0A0C5C169</accession>
<organism evidence="2 3">
    <name type="scientific">Nitrosopumilus piranensis</name>
    <dbReference type="NCBI Taxonomy" id="1582439"/>
    <lineage>
        <taxon>Archaea</taxon>
        <taxon>Nitrososphaerota</taxon>
        <taxon>Nitrososphaeria</taxon>
        <taxon>Nitrosopumilales</taxon>
        <taxon>Nitrosopumilaceae</taxon>
        <taxon>Nitrosopumilus</taxon>
    </lineage>
</organism>
<gene>
    <name evidence="2" type="ORF">NPIRD3C_1865</name>
</gene>
<dbReference type="HOGENOM" id="CLU_2519589_0_0_2"/>
<keyword evidence="3" id="KW-1185">Reference proteome</keyword>
<feature type="coiled-coil region" evidence="1">
    <location>
        <begin position="2"/>
        <end position="29"/>
    </location>
</feature>
<evidence type="ECO:0000313" key="3">
    <source>
        <dbReference type="Proteomes" id="UP000032027"/>
    </source>
</evidence>
<dbReference type="RefSeq" id="WP_148703799.1">
    <property type="nucleotide sequence ID" value="NZ_CP010868.1"/>
</dbReference>
<sequence length="84" mass="10079">MQTDVRHDIRKLENEIVQIENKIVEFMNFRHQAEIKKSLHKLESDLKYLSILANGAPIDKREDRKVMDFLRVHYDYLQKLSVPV</sequence>
<protein>
    <submittedName>
        <fullName evidence="2">Uncharacterized protein</fullName>
    </submittedName>
</protein>
<dbReference type="AlphaFoldDB" id="A0A0C5C169"/>
<reference evidence="3" key="1">
    <citation type="submission" date="2015-02" db="EMBL/GenBank/DDBJ databases">
        <title>Characterization of two novel Thaumarchaeota isolated from the Northern Adriatic Sea.</title>
        <authorList>
            <person name="Bayer B."/>
            <person name="Vojvoda J."/>
            <person name="Offre P."/>
            <person name="Srivastava A."/>
            <person name="Elisabeth N."/>
            <person name="Garcia J.A.L."/>
            <person name="Schleper C."/>
            <person name="Herndl G.J."/>
        </authorList>
    </citation>
    <scope>NUCLEOTIDE SEQUENCE [LARGE SCALE GENOMIC DNA]</scope>
    <source>
        <strain evidence="3">D3C</strain>
    </source>
</reference>
<evidence type="ECO:0000313" key="2">
    <source>
        <dbReference type="EMBL" id="AJM93075.1"/>
    </source>
</evidence>
<name>A0A0C5C169_9ARCH</name>
<proteinExistence type="predicted"/>
<dbReference type="KEGG" id="nid:NPIRD3C_1865"/>
<dbReference type="OrthoDB" id="2906at2157"/>
<dbReference type="Proteomes" id="UP000032027">
    <property type="component" value="Chromosome"/>
</dbReference>
<dbReference type="STRING" id="1582439.NPIRD3C_1865"/>
<dbReference type="PATRIC" id="fig|1582439.9.peg.1921"/>